<keyword evidence="2" id="KW-0813">Transport</keyword>
<evidence type="ECO:0000256" key="5">
    <source>
        <dbReference type="ARBA" id="ARBA00022970"/>
    </source>
</evidence>
<feature type="transmembrane region" description="Helical" evidence="9">
    <location>
        <begin position="264"/>
        <end position="282"/>
    </location>
</feature>
<keyword evidence="11" id="KW-1185">Reference proteome</keyword>
<accession>A0A1I4D5Y8</accession>
<dbReference type="EMBL" id="FOSL01000016">
    <property type="protein sequence ID" value="SFK89144.1"/>
    <property type="molecule type" value="Genomic_DNA"/>
</dbReference>
<keyword evidence="7 9" id="KW-0472">Membrane</keyword>
<feature type="transmembrane region" description="Helical" evidence="9">
    <location>
        <begin position="6"/>
        <end position="27"/>
    </location>
</feature>
<dbReference type="RefSeq" id="WP_149762380.1">
    <property type="nucleotide sequence ID" value="NZ_BSPE01000060.1"/>
</dbReference>
<feature type="transmembrane region" description="Helical" evidence="9">
    <location>
        <begin position="60"/>
        <end position="79"/>
    </location>
</feature>
<proteinExistence type="inferred from homology"/>
<dbReference type="GO" id="GO:0006865">
    <property type="term" value="P:amino acid transport"/>
    <property type="evidence" value="ECO:0007669"/>
    <property type="project" value="UniProtKB-KW"/>
</dbReference>
<dbReference type="GO" id="GO:0005886">
    <property type="term" value="C:plasma membrane"/>
    <property type="evidence" value="ECO:0007669"/>
    <property type="project" value="UniProtKB-SubCell"/>
</dbReference>
<dbReference type="GO" id="GO:0022857">
    <property type="term" value="F:transmembrane transporter activity"/>
    <property type="evidence" value="ECO:0007669"/>
    <property type="project" value="InterPro"/>
</dbReference>
<evidence type="ECO:0000313" key="10">
    <source>
        <dbReference type="EMBL" id="SFK89144.1"/>
    </source>
</evidence>
<keyword evidence="5" id="KW-0029">Amino-acid transport</keyword>
<evidence type="ECO:0000256" key="1">
    <source>
        <dbReference type="ARBA" id="ARBA00004651"/>
    </source>
</evidence>
<evidence type="ECO:0000256" key="6">
    <source>
        <dbReference type="ARBA" id="ARBA00022989"/>
    </source>
</evidence>
<dbReference type="Proteomes" id="UP000323300">
    <property type="component" value="Unassembled WGS sequence"/>
</dbReference>
<keyword evidence="6 9" id="KW-1133">Transmembrane helix</keyword>
<organism evidence="10 11">
    <name type="scientific">Neomesorhizobium albiziae</name>
    <dbReference type="NCBI Taxonomy" id="335020"/>
    <lineage>
        <taxon>Bacteria</taxon>
        <taxon>Pseudomonadati</taxon>
        <taxon>Pseudomonadota</taxon>
        <taxon>Alphaproteobacteria</taxon>
        <taxon>Hyphomicrobiales</taxon>
        <taxon>Phyllobacteriaceae</taxon>
        <taxon>Neomesorhizobium</taxon>
    </lineage>
</organism>
<keyword evidence="4 9" id="KW-0812">Transmembrane</keyword>
<dbReference type="InterPro" id="IPR052157">
    <property type="entry name" value="BCAA_transport_permease"/>
</dbReference>
<evidence type="ECO:0000256" key="4">
    <source>
        <dbReference type="ARBA" id="ARBA00022692"/>
    </source>
</evidence>
<dbReference type="PANTHER" id="PTHR11795:SF450">
    <property type="entry name" value="ABC TRANSPORTER PERMEASE PROTEIN"/>
    <property type="match status" value="1"/>
</dbReference>
<evidence type="ECO:0000313" key="11">
    <source>
        <dbReference type="Proteomes" id="UP000323300"/>
    </source>
</evidence>
<comment type="subcellular location">
    <subcellularLocation>
        <location evidence="1">Cell membrane</location>
        <topology evidence="1">Multi-pass membrane protein</topology>
    </subcellularLocation>
</comment>
<comment type="similarity">
    <text evidence="8">Belongs to the binding-protein-dependent transport system permease family. LivHM subfamily.</text>
</comment>
<dbReference type="CDD" id="cd06582">
    <property type="entry name" value="TM_PBP1_LivH_like"/>
    <property type="match status" value="1"/>
</dbReference>
<feature type="transmembrane region" description="Helical" evidence="9">
    <location>
        <begin position="225"/>
        <end position="252"/>
    </location>
</feature>
<dbReference type="AlphaFoldDB" id="A0A1I4D5Y8"/>
<sequence length="290" mass="30121">MTELLQYLVSGTTVGAAYALVALGFTIIYNASDVVNFAQGEFVMLGGMVTFFAWQAGVPLPLAALLAIVAAAVIGVLLNKLAIERAGAAPVVSLIIITIGASIFLRGGAQLVFDKQLHRFPGFSGDEPMNVGGVTILPQGLWVVAVAVMVFVLLYVFFTRTLTGKAILATANNRVAAKLVGINTDYMMSLSFALSAAIGALAGILMTPISLTSYDLGVPFALKGFAAAMLGGMGVPVGALVGGLLLGLIEALTAGLVSSTYKDAVAFIVILVVLFWMPQGLFGRKSMERV</sequence>
<reference evidence="10 11" key="1">
    <citation type="submission" date="2016-10" db="EMBL/GenBank/DDBJ databases">
        <authorList>
            <person name="Varghese N."/>
            <person name="Submissions S."/>
        </authorList>
    </citation>
    <scope>NUCLEOTIDE SEQUENCE [LARGE SCALE GENOMIC DNA]</scope>
    <source>
        <strain evidence="10 11">DSM 21822</strain>
    </source>
</reference>
<evidence type="ECO:0000256" key="8">
    <source>
        <dbReference type="ARBA" id="ARBA00037998"/>
    </source>
</evidence>
<evidence type="ECO:0000256" key="3">
    <source>
        <dbReference type="ARBA" id="ARBA00022475"/>
    </source>
</evidence>
<dbReference type="Pfam" id="PF02653">
    <property type="entry name" value="BPD_transp_2"/>
    <property type="match status" value="1"/>
</dbReference>
<keyword evidence="3" id="KW-1003">Cell membrane</keyword>
<protein>
    <submittedName>
        <fullName evidence="10">Branched-chain amino acid transport system permease protein</fullName>
    </submittedName>
</protein>
<name>A0A1I4D5Y8_9HYPH</name>
<gene>
    <name evidence="10" type="ORF">SAMN04488498_11649</name>
</gene>
<feature type="transmembrane region" description="Helical" evidence="9">
    <location>
        <begin position="133"/>
        <end position="158"/>
    </location>
</feature>
<dbReference type="InterPro" id="IPR001851">
    <property type="entry name" value="ABC_transp_permease"/>
</dbReference>
<evidence type="ECO:0000256" key="2">
    <source>
        <dbReference type="ARBA" id="ARBA00022448"/>
    </source>
</evidence>
<dbReference type="OrthoDB" id="9807115at2"/>
<evidence type="ECO:0000256" key="7">
    <source>
        <dbReference type="ARBA" id="ARBA00023136"/>
    </source>
</evidence>
<dbReference type="PANTHER" id="PTHR11795">
    <property type="entry name" value="BRANCHED-CHAIN AMINO ACID TRANSPORT SYSTEM PERMEASE PROTEIN LIVH"/>
    <property type="match status" value="1"/>
</dbReference>
<feature type="transmembrane region" description="Helical" evidence="9">
    <location>
        <begin position="91"/>
        <end position="113"/>
    </location>
</feature>
<evidence type="ECO:0000256" key="9">
    <source>
        <dbReference type="SAM" id="Phobius"/>
    </source>
</evidence>
<feature type="transmembrane region" description="Helical" evidence="9">
    <location>
        <begin position="186"/>
        <end position="205"/>
    </location>
</feature>